<keyword evidence="7" id="KW-0449">Lipoprotein</keyword>
<comment type="caution">
    <text evidence="11">The sequence shown here is derived from an EMBL/GenBank/DDBJ whole genome shotgun (WGS) entry which is preliminary data.</text>
</comment>
<dbReference type="PANTHER" id="PTHR35789">
    <property type="entry name" value="SPORE GERMINATION PROTEIN B3"/>
    <property type="match status" value="1"/>
</dbReference>
<keyword evidence="4 8" id="KW-0732">Signal</keyword>
<protein>
    <submittedName>
        <fullName evidence="11">Ger(X)C family spore germination protein</fullName>
    </submittedName>
</protein>
<evidence type="ECO:0000256" key="4">
    <source>
        <dbReference type="ARBA" id="ARBA00022729"/>
    </source>
</evidence>
<comment type="similarity">
    <text evidence="2">Belongs to the GerABKC lipoprotein family.</text>
</comment>
<evidence type="ECO:0000259" key="10">
    <source>
        <dbReference type="Pfam" id="PF25198"/>
    </source>
</evidence>
<dbReference type="GO" id="GO:0016020">
    <property type="term" value="C:membrane"/>
    <property type="evidence" value="ECO:0007669"/>
    <property type="project" value="UniProtKB-SubCell"/>
</dbReference>
<evidence type="ECO:0000256" key="5">
    <source>
        <dbReference type="ARBA" id="ARBA00023136"/>
    </source>
</evidence>
<keyword evidence="5" id="KW-0472">Membrane</keyword>
<feature type="chain" id="PRO_5039035327" evidence="8">
    <location>
        <begin position="20"/>
        <end position="384"/>
    </location>
</feature>
<evidence type="ECO:0000313" key="11">
    <source>
        <dbReference type="EMBL" id="NBC73375.1"/>
    </source>
</evidence>
<keyword evidence="12" id="KW-1185">Reference proteome</keyword>
<evidence type="ECO:0000256" key="6">
    <source>
        <dbReference type="ARBA" id="ARBA00023139"/>
    </source>
</evidence>
<dbReference type="OrthoDB" id="9816067at2"/>
<dbReference type="AlphaFoldDB" id="A0A7X4YVN2"/>
<dbReference type="GO" id="GO:0009847">
    <property type="term" value="P:spore germination"/>
    <property type="evidence" value="ECO:0007669"/>
    <property type="project" value="InterPro"/>
</dbReference>
<dbReference type="Pfam" id="PF25198">
    <property type="entry name" value="Spore_GerAC_N"/>
    <property type="match status" value="1"/>
</dbReference>
<keyword evidence="3" id="KW-0309">Germination</keyword>
<dbReference type="PROSITE" id="PS51257">
    <property type="entry name" value="PROKAR_LIPOPROTEIN"/>
    <property type="match status" value="1"/>
</dbReference>
<dbReference type="InterPro" id="IPR008844">
    <property type="entry name" value="Spore_GerAC-like"/>
</dbReference>
<dbReference type="Proteomes" id="UP000558113">
    <property type="component" value="Unassembled WGS sequence"/>
</dbReference>
<sequence>MKKTMIVLCFLLLSTVTGGCWNLREPNQLAIVIAAGLDASEDGRLKVSSQIAIPAGLSAEDSNAGRNRSFVVVSAYGKDFMDAGQNIQTQLSRTLFYAHRQTILIGQRMAQNGLAKHGIHRYLDMIVRNPKSEIRSVIWIVKDGEAKDILGTKPVFDPLLSTALSSIQMSLGMKPYYYREFLADSLTHGGAILLPAISLQRSSTKFVYTGAAVLNKEAELRLSGYLNPLESYYANWITGRQRMLTVTALQSQGAGSSISIRVKPLKRHVSVYKDKQGMRVHIRLHGNGDIVENNTLLDPSNAKDLHIIQDQLGKVANQAVAHLIDKAQKQYKVDFLGIGEHVHRKYPQEWKSLQKDWNATFAKLPITAEVHLRYQDPGQTNSSM</sequence>
<feature type="domain" description="Spore germination GerAC-like C-terminal" evidence="9">
    <location>
        <begin position="209"/>
        <end position="375"/>
    </location>
</feature>
<evidence type="ECO:0000256" key="8">
    <source>
        <dbReference type="SAM" id="SignalP"/>
    </source>
</evidence>
<evidence type="ECO:0000313" key="12">
    <source>
        <dbReference type="Proteomes" id="UP000558113"/>
    </source>
</evidence>
<organism evidence="11 12">
    <name type="scientific">Paenibacillus sacheonensis</name>
    <dbReference type="NCBI Taxonomy" id="742054"/>
    <lineage>
        <taxon>Bacteria</taxon>
        <taxon>Bacillati</taxon>
        <taxon>Bacillota</taxon>
        <taxon>Bacilli</taxon>
        <taxon>Bacillales</taxon>
        <taxon>Paenibacillaceae</taxon>
        <taxon>Paenibacillus</taxon>
    </lineage>
</organism>
<evidence type="ECO:0000259" key="9">
    <source>
        <dbReference type="Pfam" id="PF05504"/>
    </source>
</evidence>
<comment type="subcellular location">
    <subcellularLocation>
        <location evidence="1">Membrane</location>
        <topology evidence="1">Lipid-anchor</topology>
    </subcellularLocation>
</comment>
<dbReference type="PANTHER" id="PTHR35789:SF1">
    <property type="entry name" value="SPORE GERMINATION PROTEIN B3"/>
    <property type="match status" value="1"/>
</dbReference>
<dbReference type="InterPro" id="IPR057336">
    <property type="entry name" value="GerAC_N"/>
</dbReference>
<dbReference type="Gene3D" id="3.30.300.210">
    <property type="entry name" value="Nutrient germinant receptor protein C, domain 3"/>
    <property type="match status" value="1"/>
</dbReference>
<reference evidence="11 12" key="1">
    <citation type="submission" date="2020-01" db="EMBL/GenBank/DDBJ databases">
        <title>Paenibacillus soybeanensis sp. nov. isolated from the nodules of soybean (Glycine max(L.) Merr).</title>
        <authorList>
            <person name="Wang H."/>
        </authorList>
    </citation>
    <scope>NUCLEOTIDE SEQUENCE [LARGE SCALE GENOMIC DNA]</scope>
    <source>
        <strain evidence="11 12">DSM 23054</strain>
    </source>
</reference>
<feature type="domain" description="Spore germination protein N-terminal" evidence="10">
    <location>
        <begin position="24"/>
        <end position="198"/>
    </location>
</feature>
<proteinExistence type="inferred from homology"/>
<accession>A0A7X4YVN2</accession>
<dbReference type="RefSeq" id="WP_161705303.1">
    <property type="nucleotide sequence ID" value="NZ_JAAAMU010000031.1"/>
</dbReference>
<dbReference type="InterPro" id="IPR046953">
    <property type="entry name" value="Spore_GerAC-like_C"/>
</dbReference>
<evidence type="ECO:0000256" key="1">
    <source>
        <dbReference type="ARBA" id="ARBA00004635"/>
    </source>
</evidence>
<dbReference type="InterPro" id="IPR038501">
    <property type="entry name" value="Spore_GerAC_C_sf"/>
</dbReference>
<evidence type="ECO:0000256" key="2">
    <source>
        <dbReference type="ARBA" id="ARBA00007886"/>
    </source>
</evidence>
<evidence type="ECO:0000256" key="7">
    <source>
        <dbReference type="ARBA" id="ARBA00023288"/>
    </source>
</evidence>
<dbReference type="EMBL" id="JAAAMU010000031">
    <property type="protein sequence ID" value="NBC73375.1"/>
    <property type="molecule type" value="Genomic_DNA"/>
</dbReference>
<gene>
    <name evidence="11" type="ORF">GT003_30820</name>
</gene>
<keyword evidence="6" id="KW-0564">Palmitate</keyword>
<evidence type="ECO:0000256" key="3">
    <source>
        <dbReference type="ARBA" id="ARBA00022544"/>
    </source>
</evidence>
<dbReference type="NCBIfam" id="TIGR02887">
    <property type="entry name" value="spore_ger_x_C"/>
    <property type="match status" value="1"/>
</dbReference>
<dbReference type="Pfam" id="PF05504">
    <property type="entry name" value="Spore_GerAC"/>
    <property type="match status" value="1"/>
</dbReference>
<feature type="signal peptide" evidence="8">
    <location>
        <begin position="1"/>
        <end position="19"/>
    </location>
</feature>
<name>A0A7X4YVN2_9BACL</name>
<dbReference type="Gene3D" id="6.20.190.10">
    <property type="entry name" value="Nutrient germinant receptor protein C, domain 1"/>
    <property type="match status" value="1"/>
</dbReference>